<keyword evidence="1" id="KW-1133">Transmembrane helix</keyword>
<feature type="transmembrane region" description="Helical" evidence="1">
    <location>
        <begin position="20"/>
        <end position="38"/>
    </location>
</feature>
<protein>
    <submittedName>
        <fullName evidence="2">Uncharacterized protein</fullName>
    </submittedName>
</protein>
<organism evidence="2 3">
    <name type="scientific">Diploscapter pachys</name>
    <dbReference type="NCBI Taxonomy" id="2018661"/>
    <lineage>
        <taxon>Eukaryota</taxon>
        <taxon>Metazoa</taxon>
        <taxon>Ecdysozoa</taxon>
        <taxon>Nematoda</taxon>
        <taxon>Chromadorea</taxon>
        <taxon>Rhabditida</taxon>
        <taxon>Rhabditina</taxon>
        <taxon>Rhabditomorpha</taxon>
        <taxon>Rhabditoidea</taxon>
        <taxon>Rhabditidae</taxon>
        <taxon>Diploscapter</taxon>
    </lineage>
</organism>
<name>A0A2A2KHV2_9BILA</name>
<comment type="caution">
    <text evidence="2">The sequence shown here is derived from an EMBL/GenBank/DDBJ whole genome shotgun (WGS) entry which is preliminary data.</text>
</comment>
<dbReference type="Proteomes" id="UP000218231">
    <property type="component" value="Unassembled WGS sequence"/>
</dbReference>
<keyword evidence="1" id="KW-0472">Membrane</keyword>
<reference evidence="2 3" key="1">
    <citation type="journal article" date="2017" name="Curr. Biol.">
        <title>Genome architecture and evolution of a unichromosomal asexual nematode.</title>
        <authorList>
            <person name="Fradin H."/>
            <person name="Zegar C."/>
            <person name="Gutwein M."/>
            <person name="Lucas J."/>
            <person name="Kovtun M."/>
            <person name="Corcoran D."/>
            <person name="Baugh L.R."/>
            <person name="Kiontke K."/>
            <person name="Gunsalus K."/>
            <person name="Fitch D.H."/>
            <person name="Piano F."/>
        </authorList>
    </citation>
    <scope>NUCLEOTIDE SEQUENCE [LARGE SCALE GENOMIC DNA]</scope>
    <source>
        <strain evidence="2">PF1309</strain>
    </source>
</reference>
<keyword evidence="3" id="KW-1185">Reference proteome</keyword>
<keyword evidence="1" id="KW-0812">Transmembrane</keyword>
<dbReference type="STRING" id="2018661.A0A2A2KHV2"/>
<dbReference type="OrthoDB" id="10264777at2759"/>
<evidence type="ECO:0000313" key="3">
    <source>
        <dbReference type="Proteomes" id="UP000218231"/>
    </source>
</evidence>
<gene>
    <name evidence="2" type="ORF">WR25_19137</name>
</gene>
<evidence type="ECO:0000256" key="1">
    <source>
        <dbReference type="SAM" id="Phobius"/>
    </source>
</evidence>
<proteinExistence type="predicted"/>
<evidence type="ECO:0000313" key="2">
    <source>
        <dbReference type="EMBL" id="PAV73443.1"/>
    </source>
</evidence>
<dbReference type="EMBL" id="LIAE01008594">
    <property type="protein sequence ID" value="PAV73443.1"/>
    <property type="molecule type" value="Genomic_DNA"/>
</dbReference>
<dbReference type="AlphaFoldDB" id="A0A2A2KHV2"/>
<sequence length="68" mass="7695">MIYWGTHLFGHLIGGEKHHQMIIFASITLSTILVTNCFTNMRVIYFFAMVSTVFLAVGAAVIIQYTVR</sequence>
<feature type="transmembrane region" description="Helical" evidence="1">
    <location>
        <begin position="45"/>
        <end position="67"/>
    </location>
</feature>
<accession>A0A2A2KHV2</accession>